<dbReference type="Proteomes" id="UP000185766">
    <property type="component" value="Unassembled WGS sequence"/>
</dbReference>
<dbReference type="SUPFAM" id="SSF50956">
    <property type="entry name" value="Thermostable phytase (3-phytase)"/>
    <property type="match status" value="1"/>
</dbReference>
<gene>
    <name evidence="4" type="ORF">SAMN05216214_104173</name>
</gene>
<dbReference type="GO" id="GO:0005886">
    <property type="term" value="C:plasma membrane"/>
    <property type="evidence" value="ECO:0007669"/>
    <property type="project" value="UniProtKB-SubCell"/>
</dbReference>
<evidence type="ECO:0000256" key="3">
    <source>
        <dbReference type="ARBA" id="ARBA00023136"/>
    </source>
</evidence>
<dbReference type="Pfam" id="PF06977">
    <property type="entry name" value="SdiA-regulated"/>
    <property type="match status" value="1"/>
</dbReference>
<protein>
    <submittedName>
        <fullName evidence="4">Uncharacterized protein YjiK</fullName>
    </submittedName>
</protein>
<dbReference type="EMBL" id="FOAS01000004">
    <property type="protein sequence ID" value="SEK69860.1"/>
    <property type="molecule type" value="Genomic_DNA"/>
</dbReference>
<keyword evidence="2" id="KW-1003">Cell membrane</keyword>
<dbReference type="CDD" id="cd09971">
    <property type="entry name" value="SdiA-regulated"/>
    <property type="match status" value="1"/>
</dbReference>
<evidence type="ECO:0000256" key="1">
    <source>
        <dbReference type="ARBA" id="ARBA00004236"/>
    </source>
</evidence>
<evidence type="ECO:0000313" key="5">
    <source>
        <dbReference type="Proteomes" id="UP000185766"/>
    </source>
</evidence>
<name>A0A1H7J7B7_9GAMM</name>
<reference evidence="4 5" key="1">
    <citation type="submission" date="2016-10" db="EMBL/GenBank/DDBJ databases">
        <authorList>
            <person name="de Groot N.N."/>
        </authorList>
    </citation>
    <scope>NUCLEOTIDE SEQUENCE [LARGE SCALE GENOMIC DNA]</scope>
    <source>
        <strain evidence="4 5">JCM 19513</strain>
    </source>
</reference>
<dbReference type="AlphaFoldDB" id="A0A1H7J7B7"/>
<evidence type="ECO:0000256" key="2">
    <source>
        <dbReference type="ARBA" id="ARBA00022475"/>
    </source>
</evidence>
<accession>A0A1H7J7B7</accession>
<keyword evidence="3" id="KW-0472">Membrane</keyword>
<keyword evidence="5" id="KW-1185">Reference proteome</keyword>
<comment type="subcellular location">
    <subcellularLocation>
        <location evidence="1">Cell membrane</location>
    </subcellularLocation>
</comment>
<proteinExistence type="predicted"/>
<organism evidence="4 5">
    <name type="scientific">Atopomonas hussainii</name>
    <dbReference type="NCBI Taxonomy" id="1429083"/>
    <lineage>
        <taxon>Bacteria</taxon>
        <taxon>Pseudomonadati</taxon>
        <taxon>Pseudomonadota</taxon>
        <taxon>Gammaproteobacteria</taxon>
        <taxon>Pseudomonadales</taxon>
        <taxon>Pseudomonadaceae</taxon>
        <taxon>Atopomonas</taxon>
    </lineage>
</organism>
<evidence type="ECO:0000313" key="4">
    <source>
        <dbReference type="EMBL" id="SEK69860.1"/>
    </source>
</evidence>
<dbReference type="InterPro" id="IPR009722">
    <property type="entry name" value="YjiK/CarP"/>
</dbReference>
<sequence>MTEAKKARHVGRWLLSLALLLMSLWGGVYAKQHQWLDRGWFNLLFWWESLPQGIAGVWLNDYQVLLDAVELPDVHGLSDVQYDPERQALWALVDHPAELLLVSLQGQVLARTRLLGLEDAEALTLVAPGRLVVADERVQRLLDVQLENLQARLTVDSLPNLTLGVARNGNKGFEGLAWDSSTEQLWVAKERDPKQLFTVKGFPYSGQENLVVDDDAERNRRLFMRDISGLHFDGASGHLLVLSDESQLLLEVDRAGRPKSSLSLRRGAAGLKAAVPQAEGVSMDEAGNLYLVSEPNLLYVFARRKAPAG</sequence>